<sequence length="57" mass="6614">MGRPSTFTDEIFETICERLENGEVLRATCANEEMPDRKHPQRVLRSRNTRPLALIVD</sequence>
<gene>
    <name evidence="2" type="ORF">SAMN05444171_7412</name>
</gene>
<dbReference type="AlphaFoldDB" id="A0A1H5IPS6"/>
<dbReference type="Pfam" id="PF20901">
    <property type="entry name" value="Sf6_terminase"/>
    <property type="match status" value="1"/>
</dbReference>
<dbReference type="RefSeq" id="WP_433994340.1">
    <property type="nucleotide sequence ID" value="NZ_FNTI01000001.1"/>
</dbReference>
<feature type="compositionally biased region" description="Basic residues" evidence="1">
    <location>
        <begin position="39"/>
        <end position="48"/>
    </location>
</feature>
<dbReference type="InterPro" id="IPR048683">
    <property type="entry name" value="Sf6_terminase"/>
</dbReference>
<reference evidence="2 3" key="1">
    <citation type="submission" date="2016-10" db="EMBL/GenBank/DDBJ databases">
        <authorList>
            <person name="de Groot N.N."/>
        </authorList>
    </citation>
    <scope>NUCLEOTIDE SEQUENCE [LARGE SCALE GENOMIC DNA]</scope>
    <source>
        <strain evidence="2 3">GAS522</strain>
    </source>
</reference>
<evidence type="ECO:0000256" key="1">
    <source>
        <dbReference type="SAM" id="MobiDB-lite"/>
    </source>
</evidence>
<name>A0A1H5IPS6_9BRAD</name>
<evidence type="ECO:0008006" key="4">
    <source>
        <dbReference type="Google" id="ProtNLM"/>
    </source>
</evidence>
<organism evidence="2 3">
    <name type="scientific">Bradyrhizobium lablabi</name>
    <dbReference type="NCBI Taxonomy" id="722472"/>
    <lineage>
        <taxon>Bacteria</taxon>
        <taxon>Pseudomonadati</taxon>
        <taxon>Pseudomonadota</taxon>
        <taxon>Alphaproteobacteria</taxon>
        <taxon>Hyphomicrobiales</taxon>
        <taxon>Nitrobacteraceae</taxon>
        <taxon>Bradyrhizobium</taxon>
    </lineage>
</organism>
<dbReference type="Gene3D" id="1.10.10.60">
    <property type="entry name" value="Homeodomain-like"/>
    <property type="match status" value="1"/>
</dbReference>
<protein>
    <recommendedName>
        <fullName evidence="4">Transposase</fullName>
    </recommendedName>
</protein>
<feature type="region of interest" description="Disordered" evidence="1">
    <location>
        <begin position="33"/>
        <end position="57"/>
    </location>
</feature>
<proteinExistence type="predicted"/>
<evidence type="ECO:0000313" key="3">
    <source>
        <dbReference type="Proteomes" id="UP000183208"/>
    </source>
</evidence>
<dbReference type="Proteomes" id="UP000183208">
    <property type="component" value="Unassembled WGS sequence"/>
</dbReference>
<dbReference type="EMBL" id="FNTI01000001">
    <property type="protein sequence ID" value="SEE42212.1"/>
    <property type="molecule type" value="Genomic_DNA"/>
</dbReference>
<accession>A0A1H5IPS6</accession>
<evidence type="ECO:0000313" key="2">
    <source>
        <dbReference type="EMBL" id="SEE42212.1"/>
    </source>
</evidence>